<organism evidence="1 2">
    <name type="scientific">Salinisphaera japonica YTM-1</name>
    <dbReference type="NCBI Taxonomy" id="1209778"/>
    <lineage>
        <taxon>Bacteria</taxon>
        <taxon>Pseudomonadati</taxon>
        <taxon>Pseudomonadota</taxon>
        <taxon>Gammaproteobacteria</taxon>
        <taxon>Salinisphaerales</taxon>
        <taxon>Salinisphaeraceae</taxon>
        <taxon>Salinisphaera</taxon>
    </lineage>
</organism>
<dbReference type="Proteomes" id="UP000285310">
    <property type="component" value="Unassembled WGS sequence"/>
</dbReference>
<dbReference type="InterPro" id="IPR009962">
    <property type="entry name" value="DUF1488"/>
</dbReference>
<name>A0A423PZR4_9GAMM</name>
<dbReference type="InParanoid" id="A0A423PZR4"/>
<reference evidence="1 2" key="1">
    <citation type="submission" date="2013-10" db="EMBL/GenBank/DDBJ databases">
        <title>Salinisphaera japonica YTM-1 Genome Sequencing.</title>
        <authorList>
            <person name="Lai Q."/>
            <person name="Li C."/>
            <person name="Shao Z."/>
        </authorList>
    </citation>
    <scope>NUCLEOTIDE SEQUENCE [LARGE SCALE GENOMIC DNA]</scope>
    <source>
        <strain evidence="1 2">YTM-1</strain>
    </source>
</reference>
<keyword evidence="2" id="KW-1185">Reference proteome</keyword>
<sequence length="87" mass="9504">MDVQLTGPAVITQNGDISYKAVVDGEAIPCRFSTETLEDIDPANRMDDVLSLFEANRSELLGIAEKKIREGKIEDGKVFVFTADLAT</sequence>
<dbReference type="AlphaFoldDB" id="A0A423PZR4"/>
<dbReference type="Pfam" id="PF07369">
    <property type="entry name" value="DUF1488"/>
    <property type="match status" value="1"/>
</dbReference>
<evidence type="ECO:0000313" key="1">
    <source>
        <dbReference type="EMBL" id="ROO31194.1"/>
    </source>
</evidence>
<dbReference type="InterPro" id="IPR036692">
    <property type="entry name" value="Shew3726-like_sf"/>
</dbReference>
<dbReference type="OrthoDB" id="9132997at2"/>
<dbReference type="RefSeq" id="WP_123657282.1">
    <property type="nucleotide sequence ID" value="NZ_AYKG01000007.1"/>
</dbReference>
<accession>A0A423PZR4</accession>
<gene>
    <name evidence="1" type="ORF">SAJA_03660</name>
</gene>
<evidence type="ECO:0000313" key="2">
    <source>
        <dbReference type="Proteomes" id="UP000285310"/>
    </source>
</evidence>
<protein>
    <submittedName>
        <fullName evidence="1">Uncharacterized protein</fullName>
    </submittedName>
</protein>
<dbReference type="Gene3D" id="3.30.160.140">
    <property type="entry name" value="Shew3726-like"/>
    <property type="match status" value="1"/>
</dbReference>
<comment type="caution">
    <text evidence="1">The sequence shown here is derived from an EMBL/GenBank/DDBJ whole genome shotgun (WGS) entry which is preliminary data.</text>
</comment>
<proteinExistence type="predicted"/>
<dbReference type="SUPFAM" id="SSF160272">
    <property type="entry name" value="Shew3726-like"/>
    <property type="match status" value="1"/>
</dbReference>
<dbReference type="EMBL" id="AYKG01000007">
    <property type="protein sequence ID" value="ROO31194.1"/>
    <property type="molecule type" value="Genomic_DNA"/>
</dbReference>